<name>A0A501PG21_9PROT</name>
<protein>
    <submittedName>
        <fullName evidence="2">NADPH:quinone oxidoreductase family protein</fullName>
    </submittedName>
</protein>
<dbReference type="SMART" id="SM00829">
    <property type="entry name" value="PKS_ER"/>
    <property type="match status" value="1"/>
</dbReference>
<keyword evidence="3" id="KW-1185">Reference proteome</keyword>
<accession>A0A501PG21</accession>
<dbReference type="PANTHER" id="PTHR43677:SF4">
    <property type="entry name" value="QUINONE OXIDOREDUCTASE-LIKE PROTEIN 2"/>
    <property type="match status" value="1"/>
</dbReference>
<dbReference type="Gene3D" id="3.90.180.10">
    <property type="entry name" value="Medium-chain alcohol dehydrogenases, catalytic domain"/>
    <property type="match status" value="1"/>
</dbReference>
<dbReference type="InterPro" id="IPR036291">
    <property type="entry name" value="NAD(P)-bd_dom_sf"/>
</dbReference>
<dbReference type="Proteomes" id="UP000319148">
    <property type="component" value="Unassembled WGS sequence"/>
</dbReference>
<evidence type="ECO:0000313" key="3">
    <source>
        <dbReference type="Proteomes" id="UP000319148"/>
    </source>
</evidence>
<dbReference type="SUPFAM" id="SSF51735">
    <property type="entry name" value="NAD(P)-binding Rossmann-fold domains"/>
    <property type="match status" value="1"/>
</dbReference>
<feature type="domain" description="Enoyl reductase (ER)" evidence="1">
    <location>
        <begin position="10"/>
        <end position="322"/>
    </location>
</feature>
<dbReference type="InterPro" id="IPR051397">
    <property type="entry name" value="Zn-ADH-like_protein"/>
</dbReference>
<comment type="caution">
    <text evidence="2">The sequence shown here is derived from an EMBL/GenBank/DDBJ whole genome shotgun (WGS) entry which is preliminary data.</text>
</comment>
<dbReference type="EMBL" id="VFIY01000014">
    <property type="protein sequence ID" value="TPD59383.1"/>
    <property type="molecule type" value="Genomic_DNA"/>
</dbReference>
<dbReference type="InterPro" id="IPR020843">
    <property type="entry name" value="ER"/>
</dbReference>
<dbReference type="RefSeq" id="WP_139941046.1">
    <property type="nucleotide sequence ID" value="NZ_JBHSYP010000006.1"/>
</dbReference>
<dbReference type="InterPro" id="IPR013154">
    <property type="entry name" value="ADH-like_N"/>
</dbReference>
<dbReference type="GO" id="GO:0016491">
    <property type="term" value="F:oxidoreductase activity"/>
    <property type="evidence" value="ECO:0007669"/>
    <property type="project" value="InterPro"/>
</dbReference>
<reference evidence="3" key="1">
    <citation type="submission" date="2019-06" db="EMBL/GenBank/DDBJ databases">
        <title>The complete genome of Emcibacter congregatus ZYLT.</title>
        <authorList>
            <person name="Zhao Z."/>
        </authorList>
    </citation>
    <scope>NUCLEOTIDE SEQUENCE [LARGE SCALE GENOMIC DNA]</scope>
    <source>
        <strain evidence="3">MCCC 1A06723</strain>
    </source>
</reference>
<dbReference type="Pfam" id="PF00107">
    <property type="entry name" value="ADH_zinc_N"/>
    <property type="match status" value="1"/>
</dbReference>
<evidence type="ECO:0000313" key="2">
    <source>
        <dbReference type="EMBL" id="TPD59383.1"/>
    </source>
</evidence>
<dbReference type="Pfam" id="PF08240">
    <property type="entry name" value="ADH_N"/>
    <property type="match status" value="1"/>
</dbReference>
<dbReference type="AlphaFoldDB" id="A0A501PG21"/>
<organism evidence="2 3">
    <name type="scientific">Emcibacter nanhaiensis</name>
    <dbReference type="NCBI Taxonomy" id="1505037"/>
    <lineage>
        <taxon>Bacteria</taxon>
        <taxon>Pseudomonadati</taxon>
        <taxon>Pseudomonadota</taxon>
        <taxon>Alphaproteobacteria</taxon>
        <taxon>Emcibacterales</taxon>
        <taxon>Emcibacteraceae</taxon>
        <taxon>Emcibacter</taxon>
    </lineage>
</organism>
<proteinExistence type="predicted"/>
<dbReference type="InterPro" id="IPR013149">
    <property type="entry name" value="ADH-like_C"/>
</dbReference>
<dbReference type="Gene3D" id="3.40.50.720">
    <property type="entry name" value="NAD(P)-binding Rossmann-like Domain"/>
    <property type="match status" value="1"/>
</dbReference>
<evidence type="ECO:0000259" key="1">
    <source>
        <dbReference type="SMART" id="SM00829"/>
    </source>
</evidence>
<dbReference type="InterPro" id="IPR011032">
    <property type="entry name" value="GroES-like_sf"/>
</dbReference>
<dbReference type="PANTHER" id="PTHR43677">
    <property type="entry name" value="SHORT-CHAIN DEHYDROGENASE/REDUCTASE"/>
    <property type="match status" value="1"/>
</dbReference>
<dbReference type="SUPFAM" id="SSF50129">
    <property type="entry name" value="GroES-like"/>
    <property type="match status" value="1"/>
</dbReference>
<dbReference type="CDD" id="cd08241">
    <property type="entry name" value="QOR1"/>
    <property type="match status" value="1"/>
</dbReference>
<gene>
    <name evidence="2" type="ORF">FIV46_11355</name>
</gene>
<sequence length="328" mass="35245">MKAMIVRENGPLSNLQLEEVDDPVAGPGQVVIDIKACSVNFADSLMVEGTYQVKPPKPFSPGLEVSGYVAELGDGVAGFKVGDKVQALTNWGGFAEKIAVPVDALLKVPEEMPHADVASFVVAYGTSHVALDYRARLKPGEWLVVTGAGGGVGLTAVEIGHLMGARVIALAGDDDKLEVARSKGAEFTVNYKDEDVRERLREITDGQGVNVVYDAVGGDIFQACFRAMAPEGRILVIGFASGNIPQVPANHLLVKNIELIGFYWGAYKEFKNQILVDSAKQLLGWYQEGKIKPHISKTFPLEQTVDAIRALRDRKSSGKVVVLIGDDA</sequence>
<dbReference type="OrthoDB" id="4190732at2"/>